<keyword evidence="2" id="KW-0433">Leucine-rich repeat</keyword>
<keyword evidence="3" id="KW-0677">Repeat</keyword>
<dbReference type="PANTHER" id="PTHR24113:SF12">
    <property type="entry name" value="RAN GTPASE-ACTIVATING PROTEIN 1"/>
    <property type="match status" value="1"/>
</dbReference>
<dbReference type="InterPro" id="IPR027038">
    <property type="entry name" value="RanGap"/>
</dbReference>
<dbReference type="GO" id="GO:0005634">
    <property type="term" value="C:nucleus"/>
    <property type="evidence" value="ECO:0007669"/>
    <property type="project" value="TreeGrafter"/>
</dbReference>
<name>A0A0G4FJJ2_9ALVE</name>
<evidence type="ECO:0000256" key="2">
    <source>
        <dbReference type="ARBA" id="ARBA00022614"/>
    </source>
</evidence>
<dbReference type="GO" id="GO:0005096">
    <property type="term" value="F:GTPase activator activity"/>
    <property type="evidence" value="ECO:0007669"/>
    <property type="project" value="UniProtKB-KW"/>
</dbReference>
<organism evidence="5">
    <name type="scientific">Chromera velia CCMP2878</name>
    <dbReference type="NCBI Taxonomy" id="1169474"/>
    <lineage>
        <taxon>Eukaryota</taxon>
        <taxon>Sar</taxon>
        <taxon>Alveolata</taxon>
        <taxon>Colpodellida</taxon>
        <taxon>Chromeraceae</taxon>
        <taxon>Chromera</taxon>
    </lineage>
</organism>
<evidence type="ECO:0000313" key="5">
    <source>
        <dbReference type="EMBL" id="CEM13857.1"/>
    </source>
</evidence>
<dbReference type="SMART" id="SM00368">
    <property type="entry name" value="LRR_RI"/>
    <property type="match status" value="10"/>
</dbReference>
<dbReference type="EMBL" id="CDMZ01000417">
    <property type="protein sequence ID" value="CEM13857.1"/>
    <property type="molecule type" value="Genomic_DNA"/>
</dbReference>
<dbReference type="GO" id="GO:0048471">
    <property type="term" value="C:perinuclear region of cytoplasm"/>
    <property type="evidence" value="ECO:0007669"/>
    <property type="project" value="TreeGrafter"/>
</dbReference>
<proteinExistence type="predicted"/>
<reference evidence="5" key="1">
    <citation type="submission" date="2014-11" db="EMBL/GenBank/DDBJ databases">
        <authorList>
            <person name="Otto D Thomas"/>
            <person name="Naeem Raeece"/>
        </authorList>
    </citation>
    <scope>NUCLEOTIDE SEQUENCE</scope>
</reference>
<gene>
    <name evidence="5" type="ORF">Cvel_17359</name>
</gene>
<sequence length="991" mass="103597">MDGLSGHREGTRCEDKCVQVPEDLERSSQEMVNTLSSLFNHNTVSAEDLSDLLSCRDSFGAACSILLFIKKGLVTTRLSNIDISSGQRTSSEVSLDVLEGFFIACGVQQGAGGGGQDDNAVRLKRLEFKDADVLWRLLRHVPPSIETLVVSVKVFETEGREALRQAGLTGVLCSLLHLDVSNCLLGPEGVDVLMKALAGGGPGSSCKLQSLKMRNTEAGPEGARALGDAMKGGILFFLESLDLSDNSIQQEGLQGVAEGVASRAVPSLKSLELHQNAIFPSGEGVDDEGAPEGGAAGLAGGPEGEDQTDRVVRALELLLCSGELLALEHLNLSLNKIGDGGAGVCADAISAGKVPKLRSLHLISCGVLVAGVRALSEALGGGACTGLQVLDLGFGSGGVEGGKALGKAIGTGHLSELRSLNMFLCNLHAEGMEGLLVPLREGKAPLIENLDLEGNSVDNRGSNILGEAMRDGKVSRLQKLSFGHTMVGSPGACALWCGLGSGKVLFLEILSLQWTDERGEGVVTLAGVLERSREILPVLKSLTLLFRIDSDEGGGVRALGRSLSSENIPSLRHLFLLWPSDQIGEALGEGFVEGGGLSHHVHSRVRFCQRGDSHVGVRGLAMAMKNGIMQGDKKVTIDVRGFLNMGVEIARCLGEGIGMAGVTGFLPLVSDLDFGGLNPADLIALLQGMAEGVAAAVPSGGRFPSLKKISIYGMWTPPEISRALGNLIRLGIFPSLESISILHMVGPAPGQSHPLSPLMAGIQATRPPLRELALEAHGGVGDEDAGAVAIAIASGSLRGLQFLRLSLPRIGAVGGRLLSFSIATKQLPRLRVLDLSETEVAEGLGALVQAVNAENLPEILALDLSRCVISDEEATALATTWRAQPPLATLQSFILAGNPLSQGGAVALAAMLREGKLPGLRYLTIENHAVPPFGAQHQPGVGAEGMQALEEALPGFRSVRPDGTGWGWAPRPEWDSLEGCLKASGEKIVIL</sequence>
<keyword evidence="1" id="KW-0343">GTPase activation</keyword>
<dbReference type="GO" id="GO:0031267">
    <property type="term" value="F:small GTPase binding"/>
    <property type="evidence" value="ECO:0007669"/>
    <property type="project" value="TreeGrafter"/>
</dbReference>
<dbReference type="AlphaFoldDB" id="A0A0G4FJJ2"/>
<evidence type="ECO:0000256" key="4">
    <source>
        <dbReference type="SAM" id="MobiDB-lite"/>
    </source>
</evidence>
<dbReference type="SUPFAM" id="SSF52047">
    <property type="entry name" value="RNI-like"/>
    <property type="match status" value="3"/>
</dbReference>
<dbReference type="PhylomeDB" id="A0A0G4FJJ2"/>
<protein>
    <submittedName>
        <fullName evidence="5">Uncharacterized protein</fullName>
    </submittedName>
</protein>
<feature type="compositionally biased region" description="Gly residues" evidence="4">
    <location>
        <begin position="291"/>
        <end position="302"/>
    </location>
</feature>
<dbReference type="GO" id="GO:0006913">
    <property type="term" value="P:nucleocytoplasmic transport"/>
    <property type="evidence" value="ECO:0007669"/>
    <property type="project" value="TreeGrafter"/>
</dbReference>
<dbReference type="InterPro" id="IPR032675">
    <property type="entry name" value="LRR_dom_sf"/>
</dbReference>
<dbReference type="Gene3D" id="3.80.10.10">
    <property type="entry name" value="Ribonuclease Inhibitor"/>
    <property type="match status" value="4"/>
</dbReference>
<dbReference type="Pfam" id="PF13516">
    <property type="entry name" value="LRR_6"/>
    <property type="match status" value="4"/>
</dbReference>
<dbReference type="PANTHER" id="PTHR24113">
    <property type="entry name" value="RAN GTPASE-ACTIVATING PROTEIN 1"/>
    <property type="match status" value="1"/>
</dbReference>
<dbReference type="GO" id="GO:0005829">
    <property type="term" value="C:cytosol"/>
    <property type="evidence" value="ECO:0007669"/>
    <property type="project" value="TreeGrafter"/>
</dbReference>
<evidence type="ECO:0000256" key="3">
    <source>
        <dbReference type="ARBA" id="ARBA00022737"/>
    </source>
</evidence>
<dbReference type="InterPro" id="IPR001611">
    <property type="entry name" value="Leu-rich_rpt"/>
</dbReference>
<accession>A0A0G4FJJ2</accession>
<feature type="region of interest" description="Disordered" evidence="4">
    <location>
        <begin position="280"/>
        <end position="305"/>
    </location>
</feature>
<evidence type="ECO:0000256" key="1">
    <source>
        <dbReference type="ARBA" id="ARBA00022468"/>
    </source>
</evidence>
<dbReference type="VEuPathDB" id="CryptoDB:Cvel_17359"/>